<evidence type="ECO:0000313" key="2">
    <source>
        <dbReference type="EMBL" id="VFT81725.1"/>
    </source>
</evidence>
<sequence>MGVRSVGGTDATPNDAAADRVLDLMVVLWTFETKSHVSTFLAPACGVQTTRGNDKANNDHPDRWSVLSLLSPQKDTLAKTFVVDNADVVLGVDHALEGTNIVTSEAKCAALNAVCRLELIRASSGAEHATIDANLDDKTTRSLID</sequence>
<dbReference type="EMBL" id="CAADRA010001172">
    <property type="protein sequence ID" value="VFT81725.1"/>
    <property type="molecule type" value="Genomic_DNA"/>
</dbReference>
<proteinExistence type="predicted"/>
<dbReference type="AlphaFoldDB" id="A0A485KD41"/>
<evidence type="ECO:0000313" key="1">
    <source>
        <dbReference type="EMBL" id="KAF0712877.1"/>
    </source>
</evidence>
<dbReference type="Proteomes" id="UP000332933">
    <property type="component" value="Unassembled WGS sequence"/>
</dbReference>
<gene>
    <name evidence="2" type="primary">Aste57867_4620</name>
    <name evidence="1" type="ORF">As57867_004607</name>
    <name evidence="2" type="ORF">ASTE57867_4620</name>
</gene>
<reference evidence="2 3" key="1">
    <citation type="submission" date="2019-03" db="EMBL/GenBank/DDBJ databases">
        <authorList>
            <person name="Gaulin E."/>
            <person name="Dumas B."/>
        </authorList>
    </citation>
    <scope>NUCLEOTIDE SEQUENCE [LARGE SCALE GENOMIC DNA]</scope>
    <source>
        <strain evidence="2">CBS 568.67</strain>
    </source>
</reference>
<reference evidence="1" key="2">
    <citation type="submission" date="2019-06" db="EMBL/GenBank/DDBJ databases">
        <title>Genomics analysis of Aphanomyces spp. identifies a new class of oomycete effector associated with host adaptation.</title>
        <authorList>
            <person name="Gaulin E."/>
        </authorList>
    </citation>
    <scope>NUCLEOTIDE SEQUENCE</scope>
    <source>
        <strain evidence="1">CBS 578.67</strain>
    </source>
</reference>
<protein>
    <submittedName>
        <fullName evidence="2">Aste57867_4620 protein</fullName>
    </submittedName>
</protein>
<accession>A0A485KD41</accession>
<dbReference type="EMBL" id="VJMH01001172">
    <property type="protein sequence ID" value="KAF0712877.1"/>
    <property type="molecule type" value="Genomic_DNA"/>
</dbReference>
<name>A0A485KD41_9STRA</name>
<keyword evidence="3" id="KW-1185">Reference proteome</keyword>
<evidence type="ECO:0000313" key="3">
    <source>
        <dbReference type="Proteomes" id="UP000332933"/>
    </source>
</evidence>
<organism evidence="2 3">
    <name type="scientific">Aphanomyces stellatus</name>
    <dbReference type="NCBI Taxonomy" id="120398"/>
    <lineage>
        <taxon>Eukaryota</taxon>
        <taxon>Sar</taxon>
        <taxon>Stramenopiles</taxon>
        <taxon>Oomycota</taxon>
        <taxon>Saprolegniomycetes</taxon>
        <taxon>Saprolegniales</taxon>
        <taxon>Verrucalvaceae</taxon>
        <taxon>Aphanomyces</taxon>
    </lineage>
</organism>